<proteinExistence type="inferred from homology"/>
<organism evidence="5 6">
    <name type="scientific">Xylanibacter caecicola</name>
    <dbReference type="NCBI Taxonomy" id="2736294"/>
    <lineage>
        <taxon>Bacteria</taxon>
        <taxon>Pseudomonadati</taxon>
        <taxon>Bacteroidota</taxon>
        <taxon>Bacteroidia</taxon>
        <taxon>Bacteroidales</taxon>
        <taxon>Prevotellaceae</taxon>
        <taxon>Xylanibacter</taxon>
    </lineage>
</organism>
<reference evidence="5 6" key="1">
    <citation type="submission" date="2020-05" db="EMBL/GenBank/DDBJ databases">
        <title>Distinct polysaccharide utilization as determinants for interspecies competition between intestinal Prevotella spp.</title>
        <authorList>
            <person name="Galvez E.J.C."/>
            <person name="Iljazovic A."/>
            <person name="Strowig T."/>
        </authorList>
    </citation>
    <scope>NUCLEOTIDE SEQUENCE [LARGE SCALE GENOMIC DNA]</scope>
    <source>
        <strain evidence="5 6">PCHR</strain>
    </source>
</reference>
<dbReference type="InterPro" id="IPR014026">
    <property type="entry name" value="UDP-Glc/GDP-Man_DH_dimer"/>
</dbReference>
<keyword evidence="6" id="KW-1185">Reference proteome</keyword>
<comment type="caution">
    <text evidence="5">The sequence shown here is derived from an EMBL/GenBank/DDBJ whole genome shotgun (WGS) entry which is preliminary data.</text>
</comment>
<dbReference type="PANTHER" id="PTHR43750">
    <property type="entry name" value="UDP-GLUCOSE 6-DEHYDROGENASE TUAD"/>
    <property type="match status" value="1"/>
</dbReference>
<evidence type="ECO:0000256" key="2">
    <source>
        <dbReference type="ARBA" id="ARBA00023027"/>
    </source>
</evidence>
<dbReference type="InterPro" id="IPR028357">
    <property type="entry name" value="UDPglc_DH_bac"/>
</dbReference>
<dbReference type="Proteomes" id="UP000820977">
    <property type="component" value="Unassembled WGS sequence"/>
</dbReference>
<keyword evidence="1 3" id="KW-0560">Oxidoreductase</keyword>
<dbReference type="Pfam" id="PF03721">
    <property type="entry name" value="UDPG_MGDP_dh_N"/>
    <property type="match status" value="1"/>
</dbReference>
<dbReference type="RefSeq" id="WP_216653067.1">
    <property type="nucleotide sequence ID" value="NZ_CATJFF010000028.1"/>
</dbReference>
<accession>A0ABX2B5T1</accession>
<comment type="catalytic activity">
    <reaction evidence="3">
        <text>UDP-alpha-D-glucose + 2 NAD(+) + H2O = UDP-alpha-D-glucuronate + 2 NADH + 3 H(+)</text>
        <dbReference type="Rhea" id="RHEA:23596"/>
        <dbReference type="ChEBI" id="CHEBI:15377"/>
        <dbReference type="ChEBI" id="CHEBI:15378"/>
        <dbReference type="ChEBI" id="CHEBI:57540"/>
        <dbReference type="ChEBI" id="CHEBI:57945"/>
        <dbReference type="ChEBI" id="CHEBI:58052"/>
        <dbReference type="ChEBI" id="CHEBI:58885"/>
        <dbReference type="EC" id="1.1.1.22"/>
    </reaction>
</comment>
<name>A0ABX2B5T1_9BACT</name>
<evidence type="ECO:0000259" key="4">
    <source>
        <dbReference type="SMART" id="SM00984"/>
    </source>
</evidence>
<dbReference type="PIRSF" id="PIRSF500134">
    <property type="entry name" value="UDPglc_DH_bac"/>
    <property type="match status" value="1"/>
</dbReference>
<keyword evidence="2 3" id="KW-0520">NAD</keyword>
<dbReference type="PANTHER" id="PTHR43750:SF2">
    <property type="entry name" value="UDP-GLUCOSE 6-DEHYDROGENASE"/>
    <property type="match status" value="1"/>
</dbReference>
<dbReference type="EC" id="1.1.1.22" evidence="3"/>
<evidence type="ECO:0000313" key="6">
    <source>
        <dbReference type="Proteomes" id="UP000820977"/>
    </source>
</evidence>
<gene>
    <name evidence="5" type="ORF">HPS54_09515</name>
</gene>
<evidence type="ECO:0000313" key="5">
    <source>
        <dbReference type="EMBL" id="NPE25747.1"/>
    </source>
</evidence>
<dbReference type="NCBIfam" id="TIGR03026">
    <property type="entry name" value="NDP-sugDHase"/>
    <property type="match status" value="1"/>
</dbReference>
<dbReference type="EMBL" id="JABKKJ010000016">
    <property type="protein sequence ID" value="NPE25747.1"/>
    <property type="molecule type" value="Genomic_DNA"/>
</dbReference>
<dbReference type="Pfam" id="PF00984">
    <property type="entry name" value="UDPG_MGDP_dh"/>
    <property type="match status" value="1"/>
</dbReference>
<evidence type="ECO:0000256" key="1">
    <source>
        <dbReference type="ARBA" id="ARBA00023002"/>
    </source>
</evidence>
<evidence type="ECO:0000256" key="3">
    <source>
        <dbReference type="PIRNR" id="PIRNR000124"/>
    </source>
</evidence>
<sequence>MNIQNIKISVAGTGYVGLSIATLLAQHHQVTAVDVIPEKVEDLNNRISPIQDDYIEKYLAEKQLNLRATLDGREAYKDADFVVIAAPTNYDPVKNYFDTSHVEEVIDLVLEVNPDAVMVIKSTIPVGYTRSLYVKYAAKGVKKLNLLFSPEFLRESKALYDNLYPSRIIVGYPKIIDNKMFEEENNAIRAIADVAFLEKAANTFATLLQEGAIKENIDTLFMGLKEAEAVKLFANTYLALRVSYFNELDTYAEMKGLDTQAIIDGVSLDPRIGQHYNNPSFGYGGYCLPKDTKQLLANYADVPENLIEAIVESNRTRKDFIADRVLNKAGYYDYYNRGDFSPSDEKRCVVGVYRLTMKSNSDNFRQSSIQGVMKRIKAKGAEVIIYEPTLEDGSTFFGSSIVNDLRTFKTRSHAIIANRYDSSLDDVQKKVYTRDIFRRD</sequence>
<dbReference type="PIRSF" id="PIRSF000124">
    <property type="entry name" value="UDPglc_GDPman_dh"/>
    <property type="match status" value="1"/>
</dbReference>
<comment type="similarity">
    <text evidence="3">Belongs to the UDP-glucose/GDP-mannose dehydrogenase family.</text>
</comment>
<feature type="domain" description="UDP-glucose/GDP-mannose dehydrogenase C-terminal" evidence="4">
    <location>
        <begin position="351"/>
        <end position="439"/>
    </location>
</feature>
<dbReference type="InterPro" id="IPR001732">
    <property type="entry name" value="UDP-Glc/GDP-Man_DH_N"/>
</dbReference>
<dbReference type="InterPro" id="IPR014027">
    <property type="entry name" value="UDP-Glc/GDP-Man_DH_C"/>
</dbReference>
<dbReference type="Pfam" id="PF03720">
    <property type="entry name" value="UDPG_MGDP_dh_C"/>
    <property type="match status" value="1"/>
</dbReference>
<dbReference type="SMART" id="SM00984">
    <property type="entry name" value="UDPG_MGDP_dh_C"/>
    <property type="match status" value="1"/>
</dbReference>
<dbReference type="InterPro" id="IPR017476">
    <property type="entry name" value="UDP-Glc/GDP-Man"/>
</dbReference>
<protein>
    <recommendedName>
        <fullName evidence="3">UDP-glucose 6-dehydrogenase</fullName>
        <ecNumber evidence="3">1.1.1.22</ecNumber>
    </recommendedName>
</protein>